<dbReference type="Proteomes" id="UP001203297">
    <property type="component" value="Unassembled WGS sequence"/>
</dbReference>
<sequence>MWVLILIAFPCSLDMVNVGDHGAACCHLDQESLSTPALTSLPTVAQYTSKYTDARRRHRLFFHVIFAVVPVPPWLKKQR</sequence>
<name>A0AAD4LZ56_9AGAM</name>
<evidence type="ECO:0008006" key="4">
    <source>
        <dbReference type="Google" id="ProtNLM"/>
    </source>
</evidence>
<gene>
    <name evidence="2" type="ORF">B0F90DRAFT_1752338</name>
</gene>
<feature type="chain" id="PRO_5041945844" description="Secreted protein" evidence="1">
    <location>
        <begin position="19"/>
        <end position="79"/>
    </location>
</feature>
<dbReference type="EMBL" id="WTXG01000061">
    <property type="protein sequence ID" value="KAI0295155.1"/>
    <property type="molecule type" value="Genomic_DNA"/>
</dbReference>
<evidence type="ECO:0000313" key="2">
    <source>
        <dbReference type="EMBL" id="KAI0295155.1"/>
    </source>
</evidence>
<reference evidence="2" key="1">
    <citation type="journal article" date="2022" name="New Phytol.">
        <title>Evolutionary transition to the ectomycorrhizal habit in the genomes of a hyperdiverse lineage of mushroom-forming fungi.</title>
        <authorList>
            <person name="Looney B."/>
            <person name="Miyauchi S."/>
            <person name="Morin E."/>
            <person name="Drula E."/>
            <person name="Courty P.E."/>
            <person name="Kohler A."/>
            <person name="Kuo A."/>
            <person name="LaButti K."/>
            <person name="Pangilinan J."/>
            <person name="Lipzen A."/>
            <person name="Riley R."/>
            <person name="Andreopoulos W."/>
            <person name="He G."/>
            <person name="Johnson J."/>
            <person name="Nolan M."/>
            <person name="Tritt A."/>
            <person name="Barry K.W."/>
            <person name="Grigoriev I.V."/>
            <person name="Nagy L.G."/>
            <person name="Hibbett D."/>
            <person name="Henrissat B."/>
            <person name="Matheny P.B."/>
            <person name="Labbe J."/>
            <person name="Martin F.M."/>
        </authorList>
    </citation>
    <scope>NUCLEOTIDE SEQUENCE</scope>
    <source>
        <strain evidence="2">BPL690</strain>
    </source>
</reference>
<dbReference type="AlphaFoldDB" id="A0AAD4LZ56"/>
<accession>A0AAD4LZ56</accession>
<keyword evidence="1" id="KW-0732">Signal</keyword>
<evidence type="ECO:0000256" key="1">
    <source>
        <dbReference type="SAM" id="SignalP"/>
    </source>
</evidence>
<comment type="caution">
    <text evidence="2">The sequence shown here is derived from an EMBL/GenBank/DDBJ whole genome shotgun (WGS) entry which is preliminary data.</text>
</comment>
<keyword evidence="3" id="KW-1185">Reference proteome</keyword>
<organism evidence="2 3">
    <name type="scientific">Multifurca ochricompacta</name>
    <dbReference type="NCBI Taxonomy" id="376703"/>
    <lineage>
        <taxon>Eukaryota</taxon>
        <taxon>Fungi</taxon>
        <taxon>Dikarya</taxon>
        <taxon>Basidiomycota</taxon>
        <taxon>Agaricomycotina</taxon>
        <taxon>Agaricomycetes</taxon>
        <taxon>Russulales</taxon>
        <taxon>Russulaceae</taxon>
        <taxon>Multifurca</taxon>
    </lineage>
</organism>
<evidence type="ECO:0000313" key="3">
    <source>
        <dbReference type="Proteomes" id="UP001203297"/>
    </source>
</evidence>
<proteinExistence type="predicted"/>
<feature type="signal peptide" evidence="1">
    <location>
        <begin position="1"/>
        <end position="18"/>
    </location>
</feature>
<protein>
    <recommendedName>
        <fullName evidence="4">Secreted protein</fullName>
    </recommendedName>
</protein>